<comment type="similarity">
    <text evidence="1">Belongs to the UPF0696 family.</text>
</comment>
<dbReference type="PANTHER" id="PTHR31977">
    <property type="entry name" value="UPF0696 PROTEIN C11ORF68"/>
    <property type="match status" value="1"/>
</dbReference>
<reference evidence="2 3" key="1">
    <citation type="submission" date="2016-03" db="EMBL/GenBank/DDBJ databases">
        <authorList>
            <person name="Ploux O."/>
        </authorList>
    </citation>
    <scope>NUCLEOTIDE SEQUENCE [LARGE SCALE GENOMIC DNA]</scope>
    <source>
        <strain evidence="2 3">URUG2</strain>
    </source>
</reference>
<dbReference type="InterPro" id="IPR023398">
    <property type="entry name" value="TIF_eIF4e-like"/>
</dbReference>
<dbReference type="Proteomes" id="UP000225277">
    <property type="component" value="Unassembled WGS sequence"/>
</dbReference>
<dbReference type="RefSeq" id="XP_023621154.1">
    <property type="nucleotide sequence ID" value="XM_023765386.1"/>
</dbReference>
<dbReference type="PANTHER" id="PTHR31977:SF1">
    <property type="entry name" value="UPF0696 PROTEIN C11ORF68"/>
    <property type="match status" value="1"/>
</dbReference>
<dbReference type="AlphaFoldDB" id="A0A2D3UTW3"/>
<sequence length="151" mass="16607">MGMTSGKWMLFSNPSDLARVWRIVATATADGKLGPVSKVGTLGPAEPSTLVCIYTYDFSDFEDVRRVLQEIVDLGLCHADGKPLYYKCDAYTHLAMSSGNPYKLRASLYSSKEILHNDVKALEGGPVARMKKPTDKKMTDFFQMFAGDGAL</sequence>
<proteinExistence type="inferred from homology"/>
<evidence type="ECO:0000256" key="1">
    <source>
        <dbReference type="ARBA" id="ARBA00010568"/>
    </source>
</evidence>
<evidence type="ECO:0000313" key="2">
    <source>
        <dbReference type="EMBL" id="CZT14256.1"/>
    </source>
</evidence>
<dbReference type="InterPro" id="IPR015034">
    <property type="entry name" value="Bles03"/>
</dbReference>
<dbReference type="GeneID" id="35595631"/>
<dbReference type="OrthoDB" id="10067381at2759"/>
<evidence type="ECO:0008006" key="4">
    <source>
        <dbReference type="Google" id="ProtNLM"/>
    </source>
</evidence>
<dbReference type="Pfam" id="PF08939">
    <property type="entry name" value="Bles03"/>
    <property type="match status" value="1"/>
</dbReference>
<name>A0A2D3UTW3_9PEZI</name>
<dbReference type="SUPFAM" id="SSF55418">
    <property type="entry name" value="eIF4e-like"/>
    <property type="match status" value="1"/>
</dbReference>
<dbReference type="Gene3D" id="3.30.760.10">
    <property type="entry name" value="RNA Cap, Translation Initiation Factor Eif4e"/>
    <property type="match status" value="1"/>
</dbReference>
<organism evidence="2 3">
    <name type="scientific">Ramularia collo-cygni</name>
    <dbReference type="NCBI Taxonomy" id="112498"/>
    <lineage>
        <taxon>Eukaryota</taxon>
        <taxon>Fungi</taxon>
        <taxon>Dikarya</taxon>
        <taxon>Ascomycota</taxon>
        <taxon>Pezizomycotina</taxon>
        <taxon>Dothideomycetes</taxon>
        <taxon>Dothideomycetidae</taxon>
        <taxon>Mycosphaerellales</taxon>
        <taxon>Mycosphaerellaceae</taxon>
        <taxon>Ramularia</taxon>
    </lineage>
</organism>
<accession>A0A2D3UTW3</accession>
<protein>
    <recommendedName>
        <fullName evidence="4">DUF1917-domain-containing protein</fullName>
    </recommendedName>
</protein>
<evidence type="ECO:0000313" key="3">
    <source>
        <dbReference type="Proteomes" id="UP000225277"/>
    </source>
</evidence>
<dbReference type="EMBL" id="FJUY01000001">
    <property type="protein sequence ID" value="CZT14256.1"/>
    <property type="molecule type" value="Genomic_DNA"/>
</dbReference>
<keyword evidence="3" id="KW-1185">Reference proteome</keyword>
<gene>
    <name evidence="2" type="ORF">RCC_00231</name>
</gene>